<feature type="domain" description="DrrA phosphatidylinositol 4-phosphate binding" evidence="1">
    <location>
        <begin position="27"/>
        <end position="127"/>
    </location>
</feature>
<keyword evidence="3" id="KW-1185">Reference proteome</keyword>
<dbReference type="Proteomes" id="UP000054742">
    <property type="component" value="Unassembled WGS sequence"/>
</dbReference>
<organism evidence="2 3">
    <name type="scientific">Legionella brunensis</name>
    <dbReference type="NCBI Taxonomy" id="29422"/>
    <lineage>
        <taxon>Bacteria</taxon>
        <taxon>Pseudomonadati</taxon>
        <taxon>Pseudomonadota</taxon>
        <taxon>Gammaproteobacteria</taxon>
        <taxon>Legionellales</taxon>
        <taxon>Legionellaceae</taxon>
        <taxon>Legionella</taxon>
    </lineage>
</organism>
<proteinExistence type="predicted"/>
<reference evidence="2 3" key="1">
    <citation type="submission" date="2015-11" db="EMBL/GenBank/DDBJ databases">
        <title>Genomic analysis of 38 Legionella species identifies large and diverse effector repertoires.</title>
        <authorList>
            <person name="Burstein D."/>
            <person name="Amaro F."/>
            <person name="Zusman T."/>
            <person name="Lifshitz Z."/>
            <person name="Cohen O."/>
            <person name="Gilbert J.A."/>
            <person name="Pupko T."/>
            <person name="Shuman H.A."/>
            <person name="Segal G."/>
        </authorList>
    </citation>
    <scope>NUCLEOTIDE SEQUENCE [LARGE SCALE GENOMIC DNA]</scope>
    <source>
        <strain evidence="2 3">ATCC 43878</strain>
    </source>
</reference>
<sequence>MLSLPKRIVNEYNSQQSVKQYLSGSTTNRVHSFHEVSAQYKEDYQGIKGDALKRAIINALKSSLAEVNSIEDFKKVKSQFLDSPEMKIIDKAQGRTTHLLGAFGLKTDSHRAVEKIFNEAEEEIRKNSPKPNV</sequence>
<dbReference type="GO" id="GO:0031267">
    <property type="term" value="F:small GTPase binding"/>
    <property type="evidence" value="ECO:0007669"/>
    <property type="project" value="InterPro"/>
</dbReference>
<protein>
    <recommendedName>
        <fullName evidence="1">DrrA phosphatidylinositol 4-phosphate binding domain-containing protein</fullName>
    </recommendedName>
</protein>
<evidence type="ECO:0000259" key="1">
    <source>
        <dbReference type="Pfam" id="PF14860"/>
    </source>
</evidence>
<accession>A0A0W0S465</accession>
<dbReference type="Gene3D" id="1.20.1280.280">
    <property type="match status" value="1"/>
</dbReference>
<gene>
    <name evidence="2" type="ORF">Lbru_2562</name>
</gene>
<comment type="caution">
    <text evidence="2">The sequence shown here is derived from an EMBL/GenBank/DDBJ whole genome shotgun (WGS) entry which is preliminary data.</text>
</comment>
<name>A0A0W0S465_9GAMM</name>
<dbReference type="EMBL" id="LNXV01000033">
    <property type="protein sequence ID" value="KTC78270.1"/>
    <property type="molecule type" value="Genomic_DNA"/>
</dbReference>
<dbReference type="InterPro" id="IPR028057">
    <property type="entry name" value="DrrA_P4M"/>
</dbReference>
<dbReference type="GO" id="GO:0044161">
    <property type="term" value="C:host cell cytoplasmic vesicle"/>
    <property type="evidence" value="ECO:0007669"/>
    <property type="project" value="InterPro"/>
</dbReference>
<dbReference type="InterPro" id="IPR038346">
    <property type="entry name" value="DrrA_PI4P-bd_sf"/>
</dbReference>
<dbReference type="RefSeq" id="WP_058442534.1">
    <property type="nucleotide sequence ID" value="NZ_CAAAHU010000004.1"/>
</dbReference>
<dbReference type="Pfam" id="PF14860">
    <property type="entry name" value="DrrA_P4M"/>
    <property type="match status" value="1"/>
</dbReference>
<evidence type="ECO:0000313" key="2">
    <source>
        <dbReference type="EMBL" id="KTC78270.1"/>
    </source>
</evidence>
<dbReference type="STRING" id="29422.Lbru_2562"/>
<dbReference type="AlphaFoldDB" id="A0A0W0S465"/>
<evidence type="ECO:0000313" key="3">
    <source>
        <dbReference type="Proteomes" id="UP000054742"/>
    </source>
</evidence>
<dbReference type="PATRIC" id="fig|29422.6.peg.2725"/>